<proteinExistence type="predicted"/>
<protein>
    <submittedName>
        <fullName evidence="1">Uncharacterized protein</fullName>
    </submittedName>
</protein>
<gene>
    <name evidence="1" type="ORF">BDN70DRAFT_992038</name>
</gene>
<dbReference type="AlphaFoldDB" id="A0A9P5Z507"/>
<dbReference type="Proteomes" id="UP000807469">
    <property type="component" value="Unassembled WGS sequence"/>
</dbReference>
<evidence type="ECO:0000313" key="1">
    <source>
        <dbReference type="EMBL" id="KAF9481234.1"/>
    </source>
</evidence>
<sequence>MTVLSIPAPAPVAATVATIEPQLRIVNNLYGLGFVTDSLCFVNGSSIPTEPSANDADAHAPVQAVAGHQTYNEDANTINVDLGNSNNENVGDEESTIIKDITVVVSPSGTSEEEATQVPTSQEDASDIAWIRNECVTLNVDGESRTFELGYLVGSSNQKQGEVNWPMLVARLEEVMRADGIEERSIQRSIGFIQPNIGRAKKSVAQENLQHPIPGLS</sequence>
<keyword evidence="2" id="KW-1185">Reference proteome</keyword>
<dbReference type="EMBL" id="MU155181">
    <property type="protein sequence ID" value="KAF9481234.1"/>
    <property type="molecule type" value="Genomic_DNA"/>
</dbReference>
<organism evidence="1 2">
    <name type="scientific">Pholiota conissans</name>
    <dbReference type="NCBI Taxonomy" id="109636"/>
    <lineage>
        <taxon>Eukaryota</taxon>
        <taxon>Fungi</taxon>
        <taxon>Dikarya</taxon>
        <taxon>Basidiomycota</taxon>
        <taxon>Agaricomycotina</taxon>
        <taxon>Agaricomycetes</taxon>
        <taxon>Agaricomycetidae</taxon>
        <taxon>Agaricales</taxon>
        <taxon>Agaricineae</taxon>
        <taxon>Strophariaceae</taxon>
        <taxon>Pholiota</taxon>
    </lineage>
</organism>
<comment type="caution">
    <text evidence="1">The sequence shown here is derived from an EMBL/GenBank/DDBJ whole genome shotgun (WGS) entry which is preliminary data.</text>
</comment>
<evidence type="ECO:0000313" key="2">
    <source>
        <dbReference type="Proteomes" id="UP000807469"/>
    </source>
</evidence>
<reference evidence="1" key="1">
    <citation type="submission" date="2020-11" db="EMBL/GenBank/DDBJ databases">
        <authorList>
            <consortium name="DOE Joint Genome Institute"/>
            <person name="Ahrendt S."/>
            <person name="Riley R."/>
            <person name="Andreopoulos W."/>
            <person name="Labutti K."/>
            <person name="Pangilinan J."/>
            <person name="Ruiz-Duenas F.J."/>
            <person name="Barrasa J.M."/>
            <person name="Sanchez-Garcia M."/>
            <person name="Camarero S."/>
            <person name="Miyauchi S."/>
            <person name="Serrano A."/>
            <person name="Linde D."/>
            <person name="Babiker R."/>
            <person name="Drula E."/>
            <person name="Ayuso-Fernandez I."/>
            <person name="Pacheco R."/>
            <person name="Padilla G."/>
            <person name="Ferreira P."/>
            <person name="Barriuso J."/>
            <person name="Kellner H."/>
            <person name="Castanera R."/>
            <person name="Alfaro M."/>
            <person name="Ramirez L."/>
            <person name="Pisabarro A.G."/>
            <person name="Kuo A."/>
            <person name="Tritt A."/>
            <person name="Lipzen A."/>
            <person name="He G."/>
            <person name="Yan M."/>
            <person name="Ng V."/>
            <person name="Cullen D."/>
            <person name="Martin F."/>
            <person name="Rosso M.-N."/>
            <person name="Henrissat B."/>
            <person name="Hibbett D."/>
            <person name="Martinez A.T."/>
            <person name="Grigoriev I.V."/>
        </authorList>
    </citation>
    <scope>NUCLEOTIDE SEQUENCE</scope>
    <source>
        <strain evidence="1">CIRM-BRFM 674</strain>
    </source>
</reference>
<name>A0A9P5Z507_9AGAR</name>
<accession>A0A9P5Z507</accession>